<keyword evidence="2" id="KW-1185">Reference proteome</keyword>
<evidence type="ECO:0000313" key="2">
    <source>
        <dbReference type="Proteomes" id="UP000324832"/>
    </source>
</evidence>
<evidence type="ECO:0000313" key="1">
    <source>
        <dbReference type="EMBL" id="VVC95267.1"/>
    </source>
</evidence>
<gene>
    <name evidence="1" type="ORF">LSINAPIS_LOCUS7019</name>
</gene>
<proteinExistence type="predicted"/>
<name>A0A5E4QE50_9NEOP</name>
<reference evidence="1 2" key="1">
    <citation type="submission" date="2017-07" db="EMBL/GenBank/DDBJ databases">
        <authorList>
            <person name="Talla V."/>
            <person name="Backstrom N."/>
        </authorList>
    </citation>
    <scope>NUCLEOTIDE SEQUENCE [LARGE SCALE GENOMIC DNA]</scope>
</reference>
<accession>A0A5E4QE50</accession>
<dbReference type="Proteomes" id="UP000324832">
    <property type="component" value="Unassembled WGS sequence"/>
</dbReference>
<dbReference type="EMBL" id="FZQP02002238">
    <property type="protein sequence ID" value="VVC95267.1"/>
    <property type="molecule type" value="Genomic_DNA"/>
</dbReference>
<protein>
    <submittedName>
        <fullName evidence="1">Uncharacterized protein</fullName>
    </submittedName>
</protein>
<organism evidence="1 2">
    <name type="scientific">Leptidea sinapis</name>
    <dbReference type="NCBI Taxonomy" id="189913"/>
    <lineage>
        <taxon>Eukaryota</taxon>
        <taxon>Metazoa</taxon>
        <taxon>Ecdysozoa</taxon>
        <taxon>Arthropoda</taxon>
        <taxon>Hexapoda</taxon>
        <taxon>Insecta</taxon>
        <taxon>Pterygota</taxon>
        <taxon>Neoptera</taxon>
        <taxon>Endopterygota</taxon>
        <taxon>Lepidoptera</taxon>
        <taxon>Glossata</taxon>
        <taxon>Ditrysia</taxon>
        <taxon>Papilionoidea</taxon>
        <taxon>Pieridae</taxon>
        <taxon>Dismorphiinae</taxon>
        <taxon>Leptidea</taxon>
    </lineage>
</organism>
<dbReference type="AlphaFoldDB" id="A0A5E4QE50"/>
<sequence>MICAGYPEGAYPRHMMLCERLDHLALRRDVASLCDIIPTIWMCGGPPQCGFQEASFHVLQSCGMSFLGTIRHSLKAGNAPVIPLVLQEIVSGGDHLTLGDP</sequence>